<evidence type="ECO:0000259" key="1">
    <source>
        <dbReference type="Pfam" id="PF00534"/>
    </source>
</evidence>
<feature type="domain" description="Glycosyl transferase family 1" evidence="1">
    <location>
        <begin position="190"/>
        <end position="368"/>
    </location>
</feature>
<accession>D8JRI1</accession>
<proteinExistence type="predicted"/>
<name>D8JRI1_HYPDA</name>
<sequence>MGRELMGLKRPTILQIIPELATGGAELSAIEIAAAVVRAGGRAIVLSEGGRMADRLASVGGELVIFPAATKNPMKLLANATAIERIARKENVDLIHARSRAPAWSALIAARRAKLPFVTTYHGIYNEKGRAKRLYNSVMARGDIVIANSRYTADIVKKRYATPEERIRVIYRGVDLDAFDPAVVSAERVKKLRDKWGVADDQRIVLHAARLTKWKGQGDVIAAAARIRDKVRDCVFILAGDAQGRDDYRQGLLDQIASTGLEGIVRLVGHVDDIPAAFSASHIAFVASNEPEAFGRAAAEAQAMACPVISTNIGAPPETVLAPPRVAASDRTGWLVAPGDIDNYESVLLEALSLGDAARAEIGARARRHVMEMFSTFKMQRLTLAVYDELLKTSMQLTFARGN</sequence>
<evidence type="ECO:0000259" key="2">
    <source>
        <dbReference type="Pfam" id="PF13439"/>
    </source>
</evidence>
<dbReference type="EMBL" id="CP002083">
    <property type="protein sequence ID" value="ADJ22210.1"/>
    <property type="molecule type" value="Genomic_DNA"/>
</dbReference>
<dbReference type="Pfam" id="PF00534">
    <property type="entry name" value="Glycos_transf_1"/>
    <property type="match status" value="1"/>
</dbReference>
<dbReference type="InterPro" id="IPR001296">
    <property type="entry name" value="Glyco_trans_1"/>
</dbReference>
<keyword evidence="3" id="KW-0808">Transferase</keyword>
<dbReference type="CAZy" id="GT4">
    <property type="family name" value="Glycosyltransferase Family 4"/>
</dbReference>
<evidence type="ECO:0000313" key="4">
    <source>
        <dbReference type="Proteomes" id="UP000002033"/>
    </source>
</evidence>
<dbReference type="GO" id="GO:0016757">
    <property type="term" value="F:glycosyltransferase activity"/>
    <property type="evidence" value="ECO:0007669"/>
    <property type="project" value="InterPro"/>
</dbReference>
<dbReference type="InterPro" id="IPR028098">
    <property type="entry name" value="Glyco_trans_4-like_N"/>
</dbReference>
<dbReference type="Gene3D" id="3.40.50.2000">
    <property type="entry name" value="Glycogen Phosphorylase B"/>
    <property type="match status" value="2"/>
</dbReference>
<dbReference type="STRING" id="582899.Hden_0388"/>
<dbReference type="Pfam" id="PF13439">
    <property type="entry name" value="Glyco_transf_4"/>
    <property type="match status" value="1"/>
</dbReference>
<dbReference type="PANTHER" id="PTHR12526:SF630">
    <property type="entry name" value="GLYCOSYLTRANSFERASE"/>
    <property type="match status" value="1"/>
</dbReference>
<reference evidence="4" key="1">
    <citation type="journal article" date="2011" name="J. Bacteriol.">
        <title>Genome sequences of eight morphologically diverse alphaproteobacteria.</title>
        <authorList>
            <consortium name="US DOE Joint Genome Institute"/>
            <person name="Brown P.J."/>
            <person name="Kysela D.T."/>
            <person name="Buechlein A."/>
            <person name="Hemmerich C."/>
            <person name="Brun Y.V."/>
        </authorList>
    </citation>
    <scope>NUCLEOTIDE SEQUENCE [LARGE SCALE GENOMIC DNA]</scope>
    <source>
        <strain evidence="4">ATCC 51888 / DSM 1869 / NCIB 11706 / TK 0415</strain>
    </source>
</reference>
<dbReference type="SUPFAM" id="SSF53756">
    <property type="entry name" value="UDP-Glycosyltransferase/glycogen phosphorylase"/>
    <property type="match status" value="1"/>
</dbReference>
<dbReference type="KEGG" id="hdn:Hden_0388"/>
<dbReference type="AlphaFoldDB" id="D8JRI1"/>
<dbReference type="eggNOG" id="COG0438">
    <property type="taxonomic scope" value="Bacteria"/>
</dbReference>
<dbReference type="RefSeq" id="WP_013214429.1">
    <property type="nucleotide sequence ID" value="NC_014313.1"/>
</dbReference>
<dbReference type="Proteomes" id="UP000002033">
    <property type="component" value="Chromosome"/>
</dbReference>
<keyword evidence="4" id="KW-1185">Reference proteome</keyword>
<gene>
    <name evidence="3" type="ordered locus">Hden_0388</name>
</gene>
<evidence type="ECO:0000313" key="3">
    <source>
        <dbReference type="EMBL" id="ADJ22210.1"/>
    </source>
</evidence>
<dbReference type="CDD" id="cd03819">
    <property type="entry name" value="GT4_WavL-like"/>
    <property type="match status" value="1"/>
</dbReference>
<organism evidence="3 4">
    <name type="scientific">Hyphomicrobium denitrificans (strain ATCC 51888 / DSM 1869 / NCIMB 11706 / TK 0415)</name>
    <dbReference type="NCBI Taxonomy" id="582899"/>
    <lineage>
        <taxon>Bacteria</taxon>
        <taxon>Pseudomonadati</taxon>
        <taxon>Pseudomonadota</taxon>
        <taxon>Alphaproteobacteria</taxon>
        <taxon>Hyphomicrobiales</taxon>
        <taxon>Hyphomicrobiaceae</taxon>
        <taxon>Hyphomicrobium</taxon>
    </lineage>
</organism>
<protein>
    <submittedName>
        <fullName evidence="3">Glycosyl transferase group 1</fullName>
    </submittedName>
</protein>
<dbReference type="HOGENOM" id="CLU_009583_0_3_5"/>
<dbReference type="PANTHER" id="PTHR12526">
    <property type="entry name" value="GLYCOSYLTRANSFERASE"/>
    <property type="match status" value="1"/>
</dbReference>
<feature type="domain" description="Glycosyltransferase subfamily 4-like N-terminal" evidence="2">
    <location>
        <begin position="23"/>
        <end position="177"/>
    </location>
</feature>